<dbReference type="PANTHER" id="PTHR43329">
    <property type="entry name" value="EPOXIDE HYDROLASE"/>
    <property type="match status" value="1"/>
</dbReference>
<feature type="region of interest" description="Disordered" evidence="3">
    <location>
        <begin position="1"/>
        <end position="23"/>
    </location>
</feature>
<keyword evidence="1" id="KW-0378">Hydrolase</keyword>
<dbReference type="InterPro" id="IPR000639">
    <property type="entry name" value="Epox_hydrolase-like"/>
</dbReference>
<evidence type="ECO:0000256" key="3">
    <source>
        <dbReference type="SAM" id="MobiDB-lite"/>
    </source>
</evidence>
<evidence type="ECO:0000313" key="6">
    <source>
        <dbReference type="Proteomes" id="UP001590950"/>
    </source>
</evidence>
<gene>
    <name evidence="5" type="ORF">N7G274_005881</name>
</gene>
<dbReference type="EMBL" id="JBEFKJ010000017">
    <property type="protein sequence ID" value="KAL2041499.1"/>
    <property type="molecule type" value="Genomic_DNA"/>
</dbReference>
<evidence type="ECO:0000313" key="5">
    <source>
        <dbReference type="EMBL" id="KAL2041499.1"/>
    </source>
</evidence>
<dbReference type="Pfam" id="PF00561">
    <property type="entry name" value="Abhydrolase_1"/>
    <property type="match status" value="1"/>
</dbReference>
<comment type="similarity">
    <text evidence="2">Belongs to the AB hydrolase superfamily. Epoxide hydrolase family.</text>
</comment>
<protein>
    <recommendedName>
        <fullName evidence="4">AB hydrolase-1 domain-containing protein</fullName>
    </recommendedName>
</protein>
<evidence type="ECO:0000256" key="2">
    <source>
        <dbReference type="ARBA" id="ARBA00038334"/>
    </source>
</evidence>
<evidence type="ECO:0000256" key="1">
    <source>
        <dbReference type="ARBA" id="ARBA00022801"/>
    </source>
</evidence>
<comment type="caution">
    <text evidence="5">The sequence shown here is derived from an EMBL/GenBank/DDBJ whole genome shotgun (WGS) entry which is preliminary data.</text>
</comment>
<dbReference type="PRINTS" id="PR00412">
    <property type="entry name" value="EPOXHYDRLASE"/>
</dbReference>
<dbReference type="InterPro" id="IPR000073">
    <property type="entry name" value="AB_hydrolase_1"/>
</dbReference>
<sequence>MFPTFHPHKISTSTHPPVTIHTLTSPPTGPPLLLLHGFPQNLNIWHRITPHLTSHYTLTLLDLRGYGQSSKPRGGPNHEQYSKSAMAADCVAVMTHLGHENFYICAHDRGARVAHKLCVEYPERVKRALFLDICPTLAMYNKTDFAFASAYWHWFFLIQPAPLPESLMVANPRSYIENTLGARHGAGIEVFDKSALESYVVQMGDAEGVHGMCEDYRAAAGVDLVEQKADAEAGRKIKCAVRVLWGRRGVIEKLFDAVGEWRKVCGGLVEGESLDCGHYIPEEAPEVLVKHIEEFLRE</sequence>
<dbReference type="Gene3D" id="3.40.50.1820">
    <property type="entry name" value="alpha/beta hydrolase"/>
    <property type="match status" value="1"/>
</dbReference>
<feature type="domain" description="AB hydrolase-1" evidence="4">
    <location>
        <begin position="30"/>
        <end position="161"/>
    </location>
</feature>
<dbReference type="InterPro" id="IPR029058">
    <property type="entry name" value="AB_hydrolase_fold"/>
</dbReference>
<keyword evidence="6" id="KW-1185">Reference proteome</keyword>
<dbReference type="SUPFAM" id="SSF53474">
    <property type="entry name" value="alpha/beta-Hydrolases"/>
    <property type="match status" value="1"/>
</dbReference>
<proteinExistence type="inferred from homology"/>
<organism evidence="5 6">
    <name type="scientific">Stereocaulon virgatum</name>
    <dbReference type="NCBI Taxonomy" id="373712"/>
    <lineage>
        <taxon>Eukaryota</taxon>
        <taxon>Fungi</taxon>
        <taxon>Dikarya</taxon>
        <taxon>Ascomycota</taxon>
        <taxon>Pezizomycotina</taxon>
        <taxon>Lecanoromycetes</taxon>
        <taxon>OSLEUM clade</taxon>
        <taxon>Lecanoromycetidae</taxon>
        <taxon>Lecanorales</taxon>
        <taxon>Lecanorineae</taxon>
        <taxon>Stereocaulaceae</taxon>
        <taxon>Stereocaulon</taxon>
    </lineage>
</organism>
<evidence type="ECO:0000259" key="4">
    <source>
        <dbReference type="Pfam" id="PF00561"/>
    </source>
</evidence>
<dbReference type="Proteomes" id="UP001590950">
    <property type="component" value="Unassembled WGS sequence"/>
</dbReference>
<name>A0ABR4A7L8_9LECA</name>
<reference evidence="5 6" key="1">
    <citation type="submission" date="2024-09" db="EMBL/GenBank/DDBJ databases">
        <title>Rethinking Asexuality: The Enigmatic Case of Functional Sexual Genes in Lepraria (Stereocaulaceae).</title>
        <authorList>
            <person name="Doellman M."/>
            <person name="Sun Y."/>
            <person name="Barcenas-Pena A."/>
            <person name="Lumbsch H.T."/>
            <person name="Grewe F."/>
        </authorList>
    </citation>
    <scope>NUCLEOTIDE SEQUENCE [LARGE SCALE GENOMIC DNA]</scope>
    <source>
        <strain evidence="5 6">Mercado 3170</strain>
    </source>
</reference>
<accession>A0ABR4A7L8</accession>